<dbReference type="InParanoid" id="A0A7R8YRC6"/>
<feature type="compositionally biased region" description="Polar residues" evidence="2">
    <location>
        <begin position="567"/>
        <end position="595"/>
    </location>
</feature>
<dbReference type="PROSITE" id="PS51034">
    <property type="entry name" value="ZP_2"/>
    <property type="match status" value="1"/>
</dbReference>
<dbReference type="InterPro" id="IPR001507">
    <property type="entry name" value="ZP_dom"/>
</dbReference>
<feature type="domain" description="ZP" evidence="4">
    <location>
        <begin position="244"/>
        <end position="505"/>
    </location>
</feature>
<dbReference type="Proteomes" id="UP000594454">
    <property type="component" value="Chromosome 2"/>
</dbReference>
<dbReference type="FunCoup" id="A0A7R8YRC6">
    <property type="interactions" value="7"/>
</dbReference>
<evidence type="ECO:0000256" key="3">
    <source>
        <dbReference type="SAM" id="Phobius"/>
    </source>
</evidence>
<dbReference type="Gene3D" id="2.60.40.4100">
    <property type="entry name" value="Zona pellucida, ZP-C domain"/>
    <property type="match status" value="1"/>
</dbReference>
<organism evidence="5 6">
    <name type="scientific">Hermetia illucens</name>
    <name type="common">Black soldier fly</name>
    <dbReference type="NCBI Taxonomy" id="343691"/>
    <lineage>
        <taxon>Eukaryota</taxon>
        <taxon>Metazoa</taxon>
        <taxon>Ecdysozoa</taxon>
        <taxon>Arthropoda</taxon>
        <taxon>Hexapoda</taxon>
        <taxon>Insecta</taxon>
        <taxon>Pterygota</taxon>
        <taxon>Neoptera</taxon>
        <taxon>Endopterygota</taxon>
        <taxon>Diptera</taxon>
        <taxon>Brachycera</taxon>
        <taxon>Stratiomyomorpha</taxon>
        <taxon>Stratiomyidae</taxon>
        <taxon>Hermetiinae</taxon>
        <taxon>Hermetia</taxon>
    </lineage>
</organism>
<feature type="transmembrane region" description="Helical" evidence="3">
    <location>
        <begin position="716"/>
        <end position="739"/>
    </location>
</feature>
<protein>
    <recommendedName>
        <fullName evidence="4">ZP domain-containing protein</fullName>
    </recommendedName>
</protein>
<keyword evidence="1" id="KW-1015">Disulfide bond</keyword>
<feature type="region of interest" description="Disordered" evidence="2">
    <location>
        <begin position="537"/>
        <end position="635"/>
    </location>
</feature>
<evidence type="ECO:0000313" key="6">
    <source>
        <dbReference type="Proteomes" id="UP000594454"/>
    </source>
</evidence>
<keyword evidence="3" id="KW-0472">Membrane</keyword>
<dbReference type="EMBL" id="LR899010">
    <property type="protein sequence ID" value="CAD7082716.1"/>
    <property type="molecule type" value="Genomic_DNA"/>
</dbReference>
<dbReference type="SMART" id="SM00241">
    <property type="entry name" value="ZP"/>
    <property type="match status" value="1"/>
</dbReference>
<keyword evidence="6" id="KW-1185">Reference proteome</keyword>
<dbReference type="OrthoDB" id="10062424at2759"/>
<proteinExistence type="predicted"/>
<evidence type="ECO:0000256" key="2">
    <source>
        <dbReference type="SAM" id="MobiDB-lite"/>
    </source>
</evidence>
<evidence type="ECO:0000313" key="5">
    <source>
        <dbReference type="EMBL" id="CAD7082716.1"/>
    </source>
</evidence>
<dbReference type="AlphaFoldDB" id="A0A7R8YRC6"/>
<keyword evidence="3" id="KW-1133">Transmembrane helix</keyword>
<dbReference type="Pfam" id="PF00100">
    <property type="entry name" value="Zona_pellucida"/>
    <property type="match status" value="1"/>
</dbReference>
<dbReference type="InterPro" id="IPR042235">
    <property type="entry name" value="ZP-C_dom"/>
</dbReference>
<dbReference type="PANTHER" id="PTHR46560:SF2">
    <property type="entry name" value="DUSKY-LIKE, ISOFORM A"/>
    <property type="match status" value="1"/>
</dbReference>
<sequence length="755" mass="83092">MLSIFPPEKGCEPDPNDLFHHLYDVVLTLTRSDYGEKEISFSVPDYNIIIEELLTATASSATASFGLNNIISTLLDLKLGTLPKFIFDKINFKLYWPSHSDVLKLFIRKIYFSVFLKVTDIDRVCSLQTELVRIKKKKQNTEKNCSTRPQRTTYNKMGHHTRQLFATLTLVLFIFKNTNCEGPHVDSASLPLEHRAVYGPPAAAPVYGAPPALLGSGASNDVADDPWPLSTSNDSPQIKNLQVQCEKTHMRVNIEFDRPFYGMIFSKGFYSDSHCVHLKPGTGHLSATFEIFLNSCGMSSSANHNAVAGYGAPTPSGSYVENTIIIQYDPYVQEVWDQARKLRCTWYDFYEKAVTFRPFQVDMLHAVTANFLGDNLQCWMQIQVGKGPWASEVSGIVKIGQTMTMVLAIKDDENKFDMLVRNCVAHDGKRAPIQLVDQHGCVVRPKIMSKFQKIKNFGPSASVVSFAYFQAFKFPDSMNVHFQCVIQVCRYNCPEPKCAHGLGIGAEYGPPHVGNTISSEYGAPTLGALGGDYGGGAEYPPAFPDPRHPADATGAYSENQADVVPSPQAQTSSGTTSDNIGASSPSPKISSQGPNDINLPPPPPPGHSGYSTVKRKDDLDGGNLVSLGGRPRSVEGLDDLRGVRRRRETMDLVVKPRIYKRDTQEMTDVNTSRTIQVVAPGDVNFALNSNSNNETVVIQSARSVDSETICMSVPSFVGGLVMLLLVLAIASLVAAFLFVRVRHFDRKGTTMAYVN</sequence>
<name>A0A7R8YRC6_HERIL</name>
<reference evidence="5 6" key="1">
    <citation type="submission" date="2020-11" db="EMBL/GenBank/DDBJ databases">
        <authorList>
            <person name="Wallbank WR R."/>
            <person name="Pardo Diaz C."/>
            <person name="Kozak K."/>
            <person name="Martin S."/>
            <person name="Jiggins C."/>
            <person name="Moest M."/>
            <person name="Warren A I."/>
            <person name="Generalovic N T."/>
            <person name="Byers J.R.P. K."/>
            <person name="Montejo-Kovacevich G."/>
            <person name="Yen C E."/>
        </authorList>
    </citation>
    <scope>NUCLEOTIDE SEQUENCE [LARGE SCALE GENOMIC DNA]</scope>
</reference>
<evidence type="ECO:0000256" key="1">
    <source>
        <dbReference type="ARBA" id="ARBA00023157"/>
    </source>
</evidence>
<accession>A0A7R8YRC6</accession>
<evidence type="ECO:0000259" key="4">
    <source>
        <dbReference type="PROSITE" id="PS51034"/>
    </source>
</evidence>
<dbReference type="InterPro" id="IPR055355">
    <property type="entry name" value="ZP-C"/>
</dbReference>
<gene>
    <name evidence="5" type="ORF">HERILL_LOCUS5732</name>
</gene>
<dbReference type="Pfam" id="PF25057">
    <property type="entry name" value="CUT_N"/>
    <property type="match status" value="1"/>
</dbReference>
<dbReference type="PANTHER" id="PTHR46560">
    <property type="entry name" value="CYPHER, ISOFORM B"/>
    <property type="match status" value="1"/>
</dbReference>
<keyword evidence="3" id="KW-0812">Transmembrane</keyword>
<dbReference type="InterPro" id="IPR056953">
    <property type="entry name" value="CUT_N"/>
</dbReference>